<gene>
    <name evidence="1" type="ORF">GCD22_01987</name>
</gene>
<dbReference type="RefSeq" id="WP_153940753.1">
    <property type="nucleotide sequence ID" value="NZ_CP045571.1"/>
</dbReference>
<dbReference type="EMBL" id="CP045571">
    <property type="protein sequence ID" value="QFX96247.1"/>
    <property type="molecule type" value="Genomic_DNA"/>
</dbReference>
<dbReference type="KEGG" id="atx:GCD22_01987"/>
<name>A0A5P9XQA1_ACITH</name>
<evidence type="ECO:0000313" key="2">
    <source>
        <dbReference type="Proteomes" id="UP000363590"/>
    </source>
</evidence>
<dbReference type="GeneID" id="60696290"/>
<accession>A0A5P9XQA1</accession>
<dbReference type="AlphaFoldDB" id="A0A5P9XQA1"/>
<proteinExistence type="predicted"/>
<protein>
    <submittedName>
        <fullName evidence="1">Uncharacterized protein</fullName>
    </submittedName>
</protein>
<sequence length="70" mass="8087">MTKIKYCYITKRQIYTNELCVEGKTANGHLLFGFFTQETYPGSWREQALRRVPSAYIPVFQANAPAKLRA</sequence>
<organism evidence="1 2">
    <name type="scientific">Acidithiobacillus thiooxidans ATCC 19377</name>
    <dbReference type="NCBI Taxonomy" id="637390"/>
    <lineage>
        <taxon>Bacteria</taxon>
        <taxon>Pseudomonadati</taxon>
        <taxon>Pseudomonadota</taxon>
        <taxon>Acidithiobacillia</taxon>
        <taxon>Acidithiobacillales</taxon>
        <taxon>Acidithiobacillaceae</taxon>
        <taxon>Acidithiobacillus</taxon>
    </lineage>
</organism>
<evidence type="ECO:0000313" key="1">
    <source>
        <dbReference type="EMBL" id="QFX96247.1"/>
    </source>
</evidence>
<reference evidence="1 2" key="1">
    <citation type="submission" date="2019-10" db="EMBL/GenBank/DDBJ databases">
        <authorList>
            <person name="Wang R."/>
        </authorList>
    </citation>
    <scope>NUCLEOTIDE SEQUENCE [LARGE SCALE GENOMIC DNA]</scope>
    <source>
        <strain evidence="1 2">ATCC 19377</strain>
    </source>
</reference>
<dbReference type="Proteomes" id="UP000363590">
    <property type="component" value="Chromosome"/>
</dbReference>